<keyword evidence="3 7" id="KW-0602">Photosynthesis</keyword>
<keyword evidence="9" id="KW-1185">Reference proteome</keyword>
<dbReference type="GeneID" id="9680476"/>
<keyword evidence="7" id="KW-0793">Thylakoid</keyword>
<evidence type="ECO:0000313" key="8">
    <source>
        <dbReference type="EMBL" id="EEH60670.1"/>
    </source>
</evidence>
<evidence type="ECO:0000256" key="1">
    <source>
        <dbReference type="ARBA" id="ARBA00022494"/>
    </source>
</evidence>
<dbReference type="eggNOG" id="ENOG502S0ZD">
    <property type="taxonomic scope" value="Eukaryota"/>
</dbReference>
<evidence type="ECO:0000256" key="6">
    <source>
        <dbReference type="PIRSR" id="PIRSR601344-1"/>
    </source>
</evidence>
<dbReference type="Pfam" id="PF00504">
    <property type="entry name" value="Chloroa_b-bind"/>
    <property type="match status" value="1"/>
</dbReference>
<dbReference type="GO" id="GO:0016168">
    <property type="term" value="F:chlorophyll binding"/>
    <property type="evidence" value="ECO:0007669"/>
    <property type="project" value="UniProtKB-KW"/>
</dbReference>
<comment type="function">
    <text evidence="7">The light-harvesting complex (LHC) functions as a light receptor, it captures and delivers excitation energy to photosystems with which it is closely associated.</text>
</comment>
<dbReference type="GO" id="GO:0009765">
    <property type="term" value="P:photosynthesis, light harvesting"/>
    <property type="evidence" value="ECO:0007669"/>
    <property type="project" value="InterPro"/>
</dbReference>
<dbReference type="SUPFAM" id="SSF103511">
    <property type="entry name" value="Chlorophyll a-b binding protein"/>
    <property type="match status" value="1"/>
</dbReference>
<evidence type="ECO:0000256" key="5">
    <source>
        <dbReference type="ARBA" id="ARBA00022991"/>
    </source>
</evidence>
<dbReference type="OMA" id="EFRPIPW"/>
<feature type="binding site" evidence="6">
    <location>
        <position position="170"/>
    </location>
    <ligand>
        <name>chlorophyll a</name>
        <dbReference type="ChEBI" id="CHEBI:58416"/>
        <label>1</label>
    </ligand>
</feature>
<evidence type="ECO:0000256" key="7">
    <source>
        <dbReference type="RuleBase" id="RU363080"/>
    </source>
</evidence>
<protein>
    <recommendedName>
        <fullName evidence="7">Chlorophyll a-b binding protein, chloroplastic</fullName>
    </recommendedName>
</protein>
<feature type="binding site" description="axial binding residue" evidence="6">
    <location>
        <position position="125"/>
    </location>
    <ligand>
        <name>chlorophyll b</name>
        <dbReference type="ChEBI" id="CHEBI:61721"/>
        <label>1</label>
    </ligand>
    <ligandPart>
        <name>Mg</name>
        <dbReference type="ChEBI" id="CHEBI:25107"/>
    </ligandPart>
</feature>
<feature type="binding site" description="axial binding residue" evidence="6">
    <location>
        <position position="176"/>
    </location>
    <ligand>
        <name>chlorophyll b</name>
        <dbReference type="ChEBI" id="CHEBI:61721"/>
        <label>3</label>
    </ligand>
    <ligandPart>
        <name>Mg</name>
        <dbReference type="ChEBI" id="CHEBI:25107"/>
    </ligandPart>
</feature>
<gene>
    <name evidence="8" type="primary">LHCA5</name>
    <name evidence="8" type="ORF">MICPUCDRAFT_50023</name>
</gene>
<dbReference type="InterPro" id="IPR001344">
    <property type="entry name" value="Chloro_AB-bd_pln"/>
</dbReference>
<feature type="binding site" evidence="6">
    <location>
        <position position="174"/>
    </location>
    <ligand>
        <name>chlorophyll a</name>
        <dbReference type="ChEBI" id="CHEBI:58416"/>
        <label>1</label>
    </ligand>
</feature>
<evidence type="ECO:0000256" key="3">
    <source>
        <dbReference type="ARBA" id="ARBA00022531"/>
    </source>
</evidence>
<comment type="similarity">
    <text evidence="7">Belongs to the light-harvesting chlorophyll a/b-binding (LHC) protein family.</text>
</comment>
<dbReference type="PANTHER" id="PTHR21649">
    <property type="entry name" value="CHLOROPHYLL A/B BINDING PROTEIN"/>
    <property type="match status" value="1"/>
</dbReference>
<feature type="binding site" evidence="6">
    <location>
        <position position="171"/>
    </location>
    <ligand>
        <name>chlorophyll a</name>
        <dbReference type="ChEBI" id="CHEBI:58416"/>
        <label>1</label>
    </ligand>
</feature>
<feature type="binding site" evidence="6">
    <location>
        <position position="203"/>
    </location>
    <ligand>
        <name>chlorophyll a</name>
        <dbReference type="ChEBI" id="CHEBI:58416"/>
        <label>1</label>
    </ligand>
</feature>
<dbReference type="Proteomes" id="UP000001876">
    <property type="component" value="Unassembled WGS sequence"/>
</dbReference>
<keyword evidence="7" id="KW-0604">Photosystem II</keyword>
<keyword evidence="2 7" id="KW-0150">Chloroplast</keyword>
<feature type="binding site" description="axial binding residue" evidence="6">
    <location>
        <position position="88"/>
    </location>
    <ligand>
        <name>chlorophyll b</name>
        <dbReference type="ChEBI" id="CHEBI:61721"/>
        <label>1</label>
    </ligand>
    <ligandPart>
        <name>Mg</name>
        <dbReference type="ChEBI" id="CHEBI:25107"/>
    </ligandPart>
</feature>
<organism evidence="9">
    <name type="scientific">Micromonas pusilla (strain CCMP1545)</name>
    <name type="common">Picoplanktonic green alga</name>
    <dbReference type="NCBI Taxonomy" id="564608"/>
    <lineage>
        <taxon>Eukaryota</taxon>
        <taxon>Viridiplantae</taxon>
        <taxon>Chlorophyta</taxon>
        <taxon>Mamiellophyceae</taxon>
        <taxon>Mamiellales</taxon>
        <taxon>Mamiellaceae</taxon>
        <taxon>Micromonas</taxon>
    </lineage>
</organism>
<accession>C1MH22</accession>
<evidence type="ECO:0000313" key="9">
    <source>
        <dbReference type="Proteomes" id="UP000001876"/>
    </source>
</evidence>
<proteinExistence type="inferred from homology"/>
<name>C1MH22_MICPC</name>
<dbReference type="Gene3D" id="1.10.3460.10">
    <property type="entry name" value="Chlorophyll a/b binding protein domain"/>
    <property type="match status" value="1"/>
</dbReference>
<dbReference type="GO" id="GO:0009535">
    <property type="term" value="C:chloroplast thylakoid membrane"/>
    <property type="evidence" value="ECO:0007669"/>
    <property type="project" value="UniProtKB-SubCell"/>
</dbReference>
<comment type="subcellular location">
    <subcellularLocation>
        <location evidence="7">Plastid</location>
        <location evidence="7">Chloroplast thylakoid membrane</location>
    </subcellularLocation>
</comment>
<dbReference type="KEGG" id="mpp:MICPUCDRAFT_50023"/>
<keyword evidence="7" id="KW-0603">Photosystem I</keyword>
<dbReference type="GO" id="GO:0009522">
    <property type="term" value="C:photosystem I"/>
    <property type="evidence" value="ECO:0007669"/>
    <property type="project" value="UniProtKB-KW"/>
</dbReference>
<dbReference type="InterPro" id="IPR022796">
    <property type="entry name" value="Chloroa_b-bind"/>
</dbReference>
<evidence type="ECO:0000256" key="2">
    <source>
        <dbReference type="ARBA" id="ARBA00022528"/>
    </source>
</evidence>
<dbReference type="EMBL" id="GG663735">
    <property type="protein sequence ID" value="EEH60670.1"/>
    <property type="molecule type" value="Genomic_DNA"/>
</dbReference>
<reference evidence="8 9" key="1">
    <citation type="journal article" date="2009" name="Science">
        <title>Green evolution and dynamic adaptations revealed by genomes of the marine picoeukaryotes Micromonas.</title>
        <authorList>
            <person name="Worden A.Z."/>
            <person name="Lee J.H."/>
            <person name="Mock T."/>
            <person name="Rouze P."/>
            <person name="Simmons M.P."/>
            <person name="Aerts A.L."/>
            <person name="Allen A.E."/>
            <person name="Cuvelier M.L."/>
            <person name="Derelle E."/>
            <person name="Everett M.V."/>
            <person name="Foulon E."/>
            <person name="Grimwood J."/>
            <person name="Gundlach H."/>
            <person name="Henrissat B."/>
            <person name="Napoli C."/>
            <person name="McDonald S.M."/>
            <person name="Parker M.S."/>
            <person name="Rombauts S."/>
            <person name="Salamov A."/>
            <person name="Von Dassow P."/>
            <person name="Badger J.H."/>
            <person name="Coutinho P.M."/>
            <person name="Demir E."/>
            <person name="Dubchak I."/>
            <person name="Gentemann C."/>
            <person name="Eikrem W."/>
            <person name="Gready J.E."/>
            <person name="John U."/>
            <person name="Lanier W."/>
            <person name="Lindquist E.A."/>
            <person name="Lucas S."/>
            <person name="Mayer K.F."/>
            <person name="Moreau H."/>
            <person name="Not F."/>
            <person name="Otillar R."/>
            <person name="Panaud O."/>
            <person name="Pangilinan J."/>
            <person name="Paulsen I."/>
            <person name="Piegu B."/>
            <person name="Poliakov A."/>
            <person name="Robbens S."/>
            <person name="Schmutz J."/>
            <person name="Toulza E."/>
            <person name="Wyss T."/>
            <person name="Zelensky A."/>
            <person name="Zhou K."/>
            <person name="Armbrust E.V."/>
            <person name="Bhattacharya D."/>
            <person name="Goodenough U.W."/>
            <person name="Van de Peer Y."/>
            <person name="Grigoriev I.V."/>
        </authorList>
    </citation>
    <scope>NUCLEOTIDE SEQUENCE [LARGE SCALE GENOMIC DNA]</scope>
    <source>
        <strain evidence="8 9">CCMP1545</strain>
    </source>
</reference>
<keyword evidence="5 7" id="KW-0157">Chromophore</keyword>
<dbReference type="STRING" id="564608.C1MH22"/>
<keyword evidence="1 6" id="KW-0148">Chlorophyll</keyword>
<keyword evidence="4 7" id="KW-0934">Plastid</keyword>
<feature type="binding site" evidence="6">
    <location>
        <position position="188"/>
    </location>
    <ligand>
        <name>chlorophyll a</name>
        <dbReference type="ChEBI" id="CHEBI:58416"/>
        <label>1</label>
    </ligand>
</feature>
<feature type="binding site" evidence="6">
    <location>
        <position position="83"/>
    </location>
    <ligand>
        <name>chlorophyll a</name>
        <dbReference type="ChEBI" id="CHEBI:58416"/>
        <label>1</label>
    </ligand>
</feature>
<dbReference type="OrthoDB" id="423598at2759"/>
<dbReference type="RefSeq" id="XP_003055418.1">
    <property type="nucleotide sequence ID" value="XM_003055372.1"/>
</dbReference>
<sequence length="254" mass="27367">MAAMLRAPLGVNTVRAVAPKVAQKRSVRSFAVVNGDRIGVMGHWLPGTEPPSYLDGTMPADYGFDPLRLGANPETLPYLQEAELMNGRWAMHATAGILFTDAVGLPKFWEAGEAALGDWDLKTLVAIQVVVMGFLEAARIRGFMATGESGVVGNFPFDPTGQDSPAMKVKEVKNGRLAMMSFLGMVSQYAVTGTSPLEGLKAHMANPTGVNIFTSSVGGEFTAFVCALSLMPVYFLFQKEVSDGEDEEFRPIPW</sequence>
<evidence type="ECO:0000256" key="4">
    <source>
        <dbReference type="ARBA" id="ARBA00022640"/>
    </source>
</evidence>
<dbReference type="GO" id="GO:0009523">
    <property type="term" value="C:photosystem II"/>
    <property type="evidence" value="ECO:0007669"/>
    <property type="project" value="UniProtKB-KW"/>
</dbReference>
<dbReference type="AlphaFoldDB" id="C1MH22"/>